<organism evidence="3 4">
    <name type="scientific">Oscillatoria acuminata PCC 6304</name>
    <dbReference type="NCBI Taxonomy" id="56110"/>
    <lineage>
        <taxon>Bacteria</taxon>
        <taxon>Bacillati</taxon>
        <taxon>Cyanobacteriota</taxon>
        <taxon>Cyanophyceae</taxon>
        <taxon>Oscillatoriophycideae</taxon>
        <taxon>Oscillatoriales</taxon>
        <taxon>Oscillatoriaceae</taxon>
        <taxon>Oscillatoria</taxon>
    </lineage>
</organism>
<dbReference type="GO" id="GO:0006310">
    <property type="term" value="P:DNA recombination"/>
    <property type="evidence" value="ECO:0007669"/>
    <property type="project" value="UniProtKB-KW"/>
</dbReference>
<dbReference type="HOGENOM" id="CLU_051798_0_0_3"/>
<dbReference type="SUPFAM" id="SSF56349">
    <property type="entry name" value="DNA breaking-rejoining enzymes"/>
    <property type="match status" value="1"/>
</dbReference>
<gene>
    <name evidence="3" type="ORF">Oscil6304_3310</name>
</gene>
<dbReference type="KEGG" id="oac:Oscil6304_3310"/>
<dbReference type="EMBL" id="CP003607">
    <property type="protein sequence ID" value="AFY82884.1"/>
    <property type="molecule type" value="Genomic_DNA"/>
</dbReference>
<dbReference type="PATRIC" id="fig|56110.3.peg.3955"/>
<dbReference type="GO" id="GO:0015074">
    <property type="term" value="P:DNA integration"/>
    <property type="evidence" value="ECO:0007669"/>
    <property type="project" value="InterPro"/>
</dbReference>
<keyword evidence="4" id="KW-1185">Reference proteome</keyword>
<dbReference type="Proteomes" id="UP000010367">
    <property type="component" value="Chromosome"/>
</dbReference>
<dbReference type="PROSITE" id="PS51898">
    <property type="entry name" value="TYR_RECOMBINASE"/>
    <property type="match status" value="1"/>
</dbReference>
<keyword evidence="1" id="KW-0233">DNA recombination</keyword>
<sequence length="371" mass="42469">MKNSDEAVAALSKINAELKSARCGVVVCLRGDRLSLRATFPPKPNSDKTKPHQQYLALGIYANPAGFKRAKSEALRVGGLLACKEFTWSEWLEPEQKSDSIPICDWLDRFEQDYFNKRPRNPKTITSFKGYLKTWELFDNRHQPLTKDAILAALLKSEPDSHQRKHSCISFGALAKFAGIEVNLKPYQGKYSPYTAINSKNLPNDELIVECRNMIPNSAWQWAYGIMATYGIRNHELFYLDTSLMNEPPGILIVLPGGKTNKLRKIWPCLPEWWEKWELSETDLPNCTGQSNSDLGQRVTRAFIRYGIPFSPYNLRHSWAIRTAVYGLDAAIAARMMDHSVDVHTKLYHRWIGDQHFQQAWENMHQPKGLT</sequence>
<reference evidence="3 4" key="1">
    <citation type="submission" date="2012-06" db="EMBL/GenBank/DDBJ databases">
        <title>Finished chromosome of genome of Oscillatoria acuminata PCC 6304.</title>
        <authorList>
            <consortium name="US DOE Joint Genome Institute"/>
            <person name="Gugger M."/>
            <person name="Coursin T."/>
            <person name="Rippka R."/>
            <person name="Tandeau De Marsac N."/>
            <person name="Huntemann M."/>
            <person name="Wei C.-L."/>
            <person name="Han J."/>
            <person name="Detter J.C."/>
            <person name="Han C."/>
            <person name="Tapia R."/>
            <person name="Davenport K."/>
            <person name="Daligault H."/>
            <person name="Erkkila T."/>
            <person name="Gu W."/>
            <person name="Munk A.C.C."/>
            <person name="Teshima H."/>
            <person name="Xu Y."/>
            <person name="Chain P."/>
            <person name="Chen A."/>
            <person name="Krypides N."/>
            <person name="Mavromatis K."/>
            <person name="Markowitz V."/>
            <person name="Szeto E."/>
            <person name="Ivanova N."/>
            <person name="Mikhailova N."/>
            <person name="Ovchinnikova G."/>
            <person name="Pagani I."/>
            <person name="Pati A."/>
            <person name="Goodwin L."/>
            <person name="Peters L."/>
            <person name="Pitluck S."/>
            <person name="Woyke T."/>
            <person name="Kerfeld C."/>
        </authorList>
    </citation>
    <scope>NUCLEOTIDE SEQUENCE [LARGE SCALE GENOMIC DNA]</scope>
    <source>
        <strain evidence="3 4">PCC 6304</strain>
    </source>
</reference>
<dbReference type="STRING" id="56110.Oscil6304_3310"/>
<dbReference type="RefSeq" id="WP_015149514.1">
    <property type="nucleotide sequence ID" value="NC_019693.1"/>
</dbReference>
<proteinExistence type="predicted"/>
<evidence type="ECO:0000256" key="1">
    <source>
        <dbReference type="ARBA" id="ARBA00023172"/>
    </source>
</evidence>
<dbReference type="Gene3D" id="1.10.443.10">
    <property type="entry name" value="Intergrase catalytic core"/>
    <property type="match status" value="1"/>
</dbReference>
<dbReference type="InParanoid" id="K9TLK0"/>
<accession>K9TLK0</accession>
<dbReference type="eggNOG" id="COG0582">
    <property type="taxonomic scope" value="Bacteria"/>
</dbReference>
<dbReference type="AlphaFoldDB" id="K9TLK0"/>
<feature type="domain" description="Tyr recombinase" evidence="2">
    <location>
        <begin position="197"/>
        <end position="362"/>
    </location>
</feature>
<dbReference type="InterPro" id="IPR002104">
    <property type="entry name" value="Integrase_catalytic"/>
</dbReference>
<evidence type="ECO:0000313" key="3">
    <source>
        <dbReference type="EMBL" id="AFY82884.1"/>
    </source>
</evidence>
<dbReference type="InterPro" id="IPR011010">
    <property type="entry name" value="DNA_brk_join_enz"/>
</dbReference>
<dbReference type="GO" id="GO:0003677">
    <property type="term" value="F:DNA binding"/>
    <property type="evidence" value="ECO:0007669"/>
    <property type="project" value="InterPro"/>
</dbReference>
<dbReference type="InterPro" id="IPR013762">
    <property type="entry name" value="Integrase-like_cat_sf"/>
</dbReference>
<evidence type="ECO:0000313" key="4">
    <source>
        <dbReference type="Proteomes" id="UP000010367"/>
    </source>
</evidence>
<protein>
    <recommendedName>
        <fullName evidence="2">Tyr recombinase domain-containing protein</fullName>
    </recommendedName>
</protein>
<evidence type="ECO:0000259" key="2">
    <source>
        <dbReference type="PROSITE" id="PS51898"/>
    </source>
</evidence>
<dbReference type="OrthoDB" id="421803at2"/>
<name>K9TLK0_9CYAN</name>